<sequence>MRRRTILTIAACLAILAGLLPMVAVAHLLRVRAVAAEQRHMEEYARWTLIRANQVFADARRTLLAAEVPPGTECSPEHVARLRQIAMDARSVEDIGYFRDGRLACTSLGPVGQRVPRTPPDLRLGGGFAVIFHLQPRTFRSQPMLAMSHGGYTALIKPERLVDVLTDSHMTLGIAAGPGRLIALSGRTDPQLLRTLIAGPTAGIDDHHVFASLREAPLTAFAFSDRAQALGRLRNDYLLLLPMGLLVSTLLVGLVIWVSRQRLSPEKELAIAIRKREFVVHYQPIIDLSNGRCVAAEALLRWRRPDGRWIGPDLFIPLAEETGLISPLTDLLIERVIEDQAALLRADRDLHISINISARDLESGRFLPVLTEAVTRSGVAPSQIWIEATEQGFIRAEIAAGAVEAARAAGHMVAIDDFGTGYSSLSLLQGLPLDALKIDKSFVEAIATDAATSVVTPHIIDMAHGLKLRIIAEGVETREQEAYLRAAGVRLAQGWLYSHALPASEFATFHQDRKVQGDGASARRARARSGGDAIAAR</sequence>
<keyword evidence="6" id="KW-0378">Hydrolase</keyword>
<organism evidence="13 14">
    <name type="scientific">Rhizorhabdus wittichii</name>
    <dbReference type="NCBI Taxonomy" id="160791"/>
    <lineage>
        <taxon>Bacteria</taxon>
        <taxon>Pseudomonadati</taxon>
        <taxon>Pseudomonadota</taxon>
        <taxon>Alphaproteobacteria</taxon>
        <taxon>Sphingomonadales</taxon>
        <taxon>Sphingomonadaceae</taxon>
        <taxon>Rhizorhabdus</taxon>
    </lineage>
</organism>
<evidence type="ECO:0000256" key="11">
    <source>
        <dbReference type="SAM" id="Phobius"/>
    </source>
</evidence>
<feature type="transmembrane region" description="Helical" evidence="11">
    <location>
        <begin position="237"/>
        <end position="258"/>
    </location>
</feature>
<evidence type="ECO:0000256" key="5">
    <source>
        <dbReference type="ARBA" id="ARBA00022692"/>
    </source>
</evidence>
<evidence type="ECO:0000256" key="7">
    <source>
        <dbReference type="ARBA" id="ARBA00022989"/>
    </source>
</evidence>
<feature type="domain" description="EAL" evidence="12">
    <location>
        <begin position="262"/>
        <end position="514"/>
    </location>
</feature>
<dbReference type="GO" id="GO:0005886">
    <property type="term" value="C:plasma membrane"/>
    <property type="evidence" value="ECO:0007669"/>
    <property type="project" value="UniProtKB-SubCell"/>
</dbReference>
<comment type="catalytic activity">
    <reaction evidence="9">
        <text>3',3'-c-di-GMP + H2O = 5'-phosphoguanylyl(3'-&gt;5')guanosine + H(+)</text>
        <dbReference type="Rhea" id="RHEA:24902"/>
        <dbReference type="ChEBI" id="CHEBI:15377"/>
        <dbReference type="ChEBI" id="CHEBI:15378"/>
        <dbReference type="ChEBI" id="CHEBI:58754"/>
        <dbReference type="ChEBI" id="CHEBI:58805"/>
        <dbReference type="EC" id="3.1.4.52"/>
    </reaction>
</comment>
<evidence type="ECO:0000313" key="14">
    <source>
        <dbReference type="Proteomes" id="UP000664914"/>
    </source>
</evidence>
<evidence type="ECO:0000256" key="6">
    <source>
        <dbReference type="ARBA" id="ARBA00022801"/>
    </source>
</evidence>
<dbReference type="InterPro" id="IPR024744">
    <property type="entry name" value="CSS-motif_dom"/>
</dbReference>
<dbReference type="CDD" id="cd01948">
    <property type="entry name" value="EAL"/>
    <property type="match status" value="1"/>
</dbReference>
<dbReference type="EMBL" id="CP059319">
    <property type="protein sequence ID" value="QTH20342.1"/>
    <property type="molecule type" value="Genomic_DNA"/>
</dbReference>
<dbReference type="GO" id="GO:0071111">
    <property type="term" value="F:cyclic-guanylate-specific phosphodiesterase activity"/>
    <property type="evidence" value="ECO:0007669"/>
    <property type="project" value="UniProtKB-EC"/>
</dbReference>
<dbReference type="PANTHER" id="PTHR33121">
    <property type="entry name" value="CYCLIC DI-GMP PHOSPHODIESTERASE PDEF"/>
    <property type="match status" value="1"/>
</dbReference>
<dbReference type="SUPFAM" id="SSF141868">
    <property type="entry name" value="EAL domain-like"/>
    <property type="match status" value="1"/>
</dbReference>
<dbReference type="RefSeq" id="WP_208632103.1">
    <property type="nucleotide sequence ID" value="NZ_CP059319.1"/>
</dbReference>
<dbReference type="AlphaFoldDB" id="A0A975CZV4"/>
<proteinExistence type="predicted"/>
<dbReference type="Proteomes" id="UP000664914">
    <property type="component" value="Chromosome"/>
</dbReference>
<dbReference type="PANTHER" id="PTHR33121:SF79">
    <property type="entry name" value="CYCLIC DI-GMP PHOSPHODIESTERASE PDED-RELATED"/>
    <property type="match status" value="1"/>
</dbReference>
<evidence type="ECO:0000256" key="9">
    <source>
        <dbReference type="ARBA" id="ARBA00034290"/>
    </source>
</evidence>
<reference evidence="13" key="1">
    <citation type="submission" date="2020-07" db="EMBL/GenBank/DDBJ databases">
        <authorList>
            <person name="Camacho E."/>
        </authorList>
    </citation>
    <scope>NUCLEOTIDE SEQUENCE</scope>
    <source>
        <strain evidence="13">MPO218</strain>
    </source>
</reference>
<gene>
    <name evidence="13" type="ORF">HRJ34_18620</name>
</gene>
<keyword evidence="5 11" id="KW-0812">Transmembrane</keyword>
<evidence type="ECO:0000256" key="4">
    <source>
        <dbReference type="ARBA" id="ARBA00022636"/>
    </source>
</evidence>
<dbReference type="InterPro" id="IPR001633">
    <property type="entry name" value="EAL_dom"/>
</dbReference>
<dbReference type="EC" id="3.1.4.52" evidence="2"/>
<name>A0A975CZV4_9SPHN</name>
<evidence type="ECO:0000313" key="13">
    <source>
        <dbReference type="EMBL" id="QTH20342.1"/>
    </source>
</evidence>
<evidence type="ECO:0000256" key="10">
    <source>
        <dbReference type="SAM" id="MobiDB-lite"/>
    </source>
</evidence>
<dbReference type="PROSITE" id="PS50883">
    <property type="entry name" value="EAL"/>
    <property type="match status" value="1"/>
</dbReference>
<keyword evidence="8 11" id="KW-0472">Membrane</keyword>
<evidence type="ECO:0000256" key="2">
    <source>
        <dbReference type="ARBA" id="ARBA00012282"/>
    </source>
</evidence>
<accession>A0A975CZV4</accession>
<keyword evidence="3" id="KW-1003">Cell membrane</keyword>
<keyword evidence="4" id="KW-0973">c-di-GMP</keyword>
<dbReference type="InterPro" id="IPR035919">
    <property type="entry name" value="EAL_sf"/>
</dbReference>
<dbReference type="Pfam" id="PF00563">
    <property type="entry name" value="EAL"/>
    <property type="match status" value="1"/>
</dbReference>
<dbReference type="Gene3D" id="3.20.20.450">
    <property type="entry name" value="EAL domain"/>
    <property type="match status" value="1"/>
</dbReference>
<evidence type="ECO:0000256" key="8">
    <source>
        <dbReference type="ARBA" id="ARBA00023136"/>
    </source>
</evidence>
<reference evidence="13" key="2">
    <citation type="submission" date="2021-04" db="EMBL/GenBank/DDBJ databases">
        <title>Isolation and genomic analysis of the ibuprofen-degrading bacterium Sphingomonas strain MPO218.</title>
        <authorList>
            <person name="Aulestia M."/>
            <person name="Flores A."/>
            <person name="Mangas E.L."/>
            <person name="Perez-Pulido A.J."/>
            <person name="Santero E."/>
            <person name="Camacho E.M."/>
        </authorList>
    </citation>
    <scope>NUCLEOTIDE SEQUENCE</scope>
    <source>
        <strain evidence="13">MPO218</strain>
    </source>
</reference>
<feature type="region of interest" description="Disordered" evidence="10">
    <location>
        <begin position="517"/>
        <end position="537"/>
    </location>
</feature>
<evidence type="ECO:0000256" key="3">
    <source>
        <dbReference type="ARBA" id="ARBA00022475"/>
    </source>
</evidence>
<evidence type="ECO:0000259" key="12">
    <source>
        <dbReference type="PROSITE" id="PS50883"/>
    </source>
</evidence>
<dbReference type="SMART" id="SM00052">
    <property type="entry name" value="EAL"/>
    <property type="match status" value="1"/>
</dbReference>
<evidence type="ECO:0000256" key="1">
    <source>
        <dbReference type="ARBA" id="ARBA00004651"/>
    </source>
</evidence>
<dbReference type="Pfam" id="PF12792">
    <property type="entry name" value="CSS-motif"/>
    <property type="match status" value="1"/>
</dbReference>
<comment type="subcellular location">
    <subcellularLocation>
        <location evidence="1">Cell membrane</location>
        <topology evidence="1">Multi-pass membrane protein</topology>
    </subcellularLocation>
</comment>
<dbReference type="InterPro" id="IPR050706">
    <property type="entry name" value="Cyclic-di-GMP_PDE-like"/>
</dbReference>
<keyword evidence="7 11" id="KW-1133">Transmembrane helix</keyword>
<protein>
    <recommendedName>
        <fullName evidence="2">cyclic-guanylate-specific phosphodiesterase</fullName>
        <ecNumber evidence="2">3.1.4.52</ecNumber>
    </recommendedName>
</protein>